<proteinExistence type="inferred from homology"/>
<dbReference type="EMBL" id="JRYR02000003">
    <property type="protein sequence ID" value="OHX63814.1"/>
    <property type="molecule type" value="Genomic_DNA"/>
</dbReference>
<dbReference type="Gene3D" id="3.30.1120.10">
    <property type="match status" value="1"/>
</dbReference>
<dbReference type="GO" id="GO:0046872">
    <property type="term" value="F:metal ion binding"/>
    <property type="evidence" value="ECO:0007669"/>
    <property type="project" value="UniProtKB-KW"/>
</dbReference>
<evidence type="ECO:0000256" key="3">
    <source>
        <dbReference type="ARBA" id="ARBA00022801"/>
    </source>
</evidence>
<reference evidence="6 7" key="1">
    <citation type="journal article" date="2012" name="Int. J. Syst. Evol. Microbiol.">
        <title>Flammeovirga pacifica sp. nov., isolated from deep-sea sediment.</title>
        <authorList>
            <person name="Xu H."/>
            <person name="Fu Y."/>
            <person name="Yang N."/>
            <person name="Ding Z."/>
            <person name="Lai Q."/>
            <person name="Zeng R."/>
        </authorList>
    </citation>
    <scope>NUCLEOTIDE SEQUENCE [LARGE SCALE GENOMIC DNA]</scope>
    <source>
        <strain evidence="7">DSM 24597 / LMG 26175 / WPAGA1</strain>
    </source>
</reference>
<dbReference type="RefSeq" id="WP_071397306.1">
    <property type="nucleotide sequence ID" value="NZ_JRYR02000003.1"/>
</dbReference>
<protein>
    <submittedName>
        <fullName evidence="6">N-acetylgalactosamine 6-sulfate sulfatase</fullName>
    </submittedName>
</protein>
<dbReference type="InterPro" id="IPR050738">
    <property type="entry name" value="Sulfatase"/>
</dbReference>
<dbReference type="PROSITE" id="PS00523">
    <property type="entry name" value="SULFATASE_1"/>
    <property type="match status" value="1"/>
</dbReference>
<dbReference type="PANTHER" id="PTHR42693:SF53">
    <property type="entry name" value="ENDO-4-O-SULFATASE"/>
    <property type="match status" value="1"/>
</dbReference>
<dbReference type="PANTHER" id="PTHR42693">
    <property type="entry name" value="ARYLSULFATASE FAMILY MEMBER"/>
    <property type="match status" value="1"/>
</dbReference>
<dbReference type="OrthoDB" id="9764377at2"/>
<evidence type="ECO:0000259" key="5">
    <source>
        <dbReference type="Pfam" id="PF00884"/>
    </source>
</evidence>
<dbReference type="Proteomes" id="UP000179797">
    <property type="component" value="Unassembled WGS sequence"/>
</dbReference>
<dbReference type="AlphaFoldDB" id="A0A1S1YS07"/>
<organism evidence="6 7">
    <name type="scientific">Flammeovirga pacifica</name>
    <dbReference type="NCBI Taxonomy" id="915059"/>
    <lineage>
        <taxon>Bacteria</taxon>
        <taxon>Pseudomonadati</taxon>
        <taxon>Bacteroidota</taxon>
        <taxon>Cytophagia</taxon>
        <taxon>Cytophagales</taxon>
        <taxon>Flammeovirgaceae</taxon>
        <taxon>Flammeovirga</taxon>
    </lineage>
</organism>
<dbReference type="STRING" id="915059.NH26_24790"/>
<dbReference type="PROSITE" id="PS00149">
    <property type="entry name" value="SULFATASE_2"/>
    <property type="match status" value="1"/>
</dbReference>
<keyword evidence="4" id="KW-0106">Calcium</keyword>
<dbReference type="InterPro" id="IPR024607">
    <property type="entry name" value="Sulfatase_CS"/>
</dbReference>
<accession>A0A1S1YS07</accession>
<evidence type="ECO:0000313" key="7">
    <source>
        <dbReference type="Proteomes" id="UP000179797"/>
    </source>
</evidence>
<dbReference type="InterPro" id="IPR000917">
    <property type="entry name" value="Sulfatase_N"/>
</dbReference>
<keyword evidence="3" id="KW-0378">Hydrolase</keyword>
<comment type="similarity">
    <text evidence="1">Belongs to the sulfatase family.</text>
</comment>
<sequence>MKGLITYFTITLCIITAFSCSQIKKAKTKNSEKPNVIIILTDDQGYGDVSFNGSTEISTPHIDRIAYEGVKFNNGYVTYAVCGPSRMGLITGRYQDRFGGSRNPLWAPNDINQGLPLSEETMADVLGKEGYKSIAIGKWHLGAHNDLRPLNRGFDEFYGFLTGGHKYFPEEWTLSDISQVKSQFDAYRTKLLRNNTRVEEQEYLTDALSREAVDFIDRNSQKPFFMYLAYNAPHAPLQATEKYLNRFKNVSDIKRRTYLAMVSAVDDGVGQILSKLEDKGIDDNTMIFFLSDNGGAIKNASYNGELSGWKGSLFEGGIHVPFALRWPKMIQKGVEYNPMISSLDIMATAVAFSEAKPTNNLDGVNIVPFIRGDVKGVPHEALFWRKFDDKDYAVRQGELKYLSIKDRKTNVRTTSYFDLQNDLSEKNNLSDLEEKQKESLIRKYKKWEGDMMMPKYLGLLQNSEYTSLNPNRFVTEVY</sequence>
<comment type="caution">
    <text evidence="6">The sequence shown here is derived from an EMBL/GenBank/DDBJ whole genome shotgun (WGS) entry which is preliminary data.</text>
</comment>
<feature type="domain" description="Sulfatase N-terminal" evidence="5">
    <location>
        <begin position="34"/>
        <end position="350"/>
    </location>
</feature>
<name>A0A1S1YS07_FLAPC</name>
<keyword evidence="7" id="KW-1185">Reference proteome</keyword>
<dbReference type="InterPro" id="IPR017850">
    <property type="entry name" value="Alkaline_phosphatase_core_sf"/>
</dbReference>
<gene>
    <name evidence="6" type="ORF">NH26_24790</name>
</gene>
<evidence type="ECO:0000256" key="4">
    <source>
        <dbReference type="ARBA" id="ARBA00022837"/>
    </source>
</evidence>
<evidence type="ECO:0000256" key="1">
    <source>
        <dbReference type="ARBA" id="ARBA00008779"/>
    </source>
</evidence>
<keyword evidence="2" id="KW-0479">Metal-binding</keyword>
<dbReference type="GO" id="GO:0004065">
    <property type="term" value="F:arylsulfatase activity"/>
    <property type="evidence" value="ECO:0007669"/>
    <property type="project" value="TreeGrafter"/>
</dbReference>
<dbReference type="Pfam" id="PF00884">
    <property type="entry name" value="Sulfatase"/>
    <property type="match status" value="1"/>
</dbReference>
<dbReference type="Gene3D" id="3.40.720.10">
    <property type="entry name" value="Alkaline Phosphatase, subunit A"/>
    <property type="match status" value="1"/>
</dbReference>
<evidence type="ECO:0000313" key="6">
    <source>
        <dbReference type="EMBL" id="OHX63814.1"/>
    </source>
</evidence>
<evidence type="ECO:0000256" key="2">
    <source>
        <dbReference type="ARBA" id="ARBA00022723"/>
    </source>
</evidence>
<dbReference type="PROSITE" id="PS51257">
    <property type="entry name" value="PROKAR_LIPOPROTEIN"/>
    <property type="match status" value="1"/>
</dbReference>
<dbReference type="SUPFAM" id="SSF53649">
    <property type="entry name" value="Alkaline phosphatase-like"/>
    <property type="match status" value="1"/>
</dbReference>